<keyword evidence="2" id="KW-1133">Transmembrane helix</keyword>
<evidence type="ECO:0000256" key="2">
    <source>
        <dbReference type="SAM" id="Phobius"/>
    </source>
</evidence>
<feature type="chain" id="PRO_5037298286" evidence="3">
    <location>
        <begin position="31"/>
        <end position="618"/>
    </location>
</feature>
<dbReference type="InterPro" id="IPR018702">
    <property type="entry name" value="DUF2207"/>
</dbReference>
<feature type="region of interest" description="Disordered" evidence="1">
    <location>
        <begin position="589"/>
        <end position="618"/>
    </location>
</feature>
<dbReference type="InterPro" id="IPR048389">
    <property type="entry name" value="YciQ-like_C"/>
</dbReference>
<gene>
    <name evidence="6" type="ORF">GCM10011365_00300</name>
</gene>
<evidence type="ECO:0000256" key="1">
    <source>
        <dbReference type="SAM" id="MobiDB-lite"/>
    </source>
</evidence>
<feature type="transmembrane region" description="Helical" evidence="2">
    <location>
        <begin position="419"/>
        <end position="438"/>
    </location>
</feature>
<feature type="transmembrane region" description="Helical" evidence="2">
    <location>
        <begin position="464"/>
        <end position="482"/>
    </location>
</feature>
<dbReference type="EMBL" id="BMEO01000001">
    <property type="protein sequence ID" value="GGF83330.1"/>
    <property type="molecule type" value="Genomic_DNA"/>
</dbReference>
<dbReference type="Pfam" id="PF20990">
    <property type="entry name" value="DUF2207_C"/>
    <property type="match status" value="1"/>
</dbReference>
<feature type="domain" description="DUF2207" evidence="4">
    <location>
        <begin position="34"/>
        <end position="225"/>
    </location>
</feature>
<dbReference type="Proteomes" id="UP000605253">
    <property type="component" value="Unassembled WGS sequence"/>
</dbReference>
<dbReference type="Pfam" id="PF09972">
    <property type="entry name" value="DUF2207"/>
    <property type="match status" value="1"/>
</dbReference>
<feature type="transmembrane region" description="Helical" evidence="2">
    <location>
        <begin position="245"/>
        <end position="264"/>
    </location>
</feature>
<accession>A0A917CEZ2</accession>
<proteinExistence type="predicted"/>
<organism evidence="6 7">
    <name type="scientific">Marinicella pacifica</name>
    <dbReference type="NCBI Taxonomy" id="1171543"/>
    <lineage>
        <taxon>Bacteria</taxon>
        <taxon>Pseudomonadati</taxon>
        <taxon>Pseudomonadota</taxon>
        <taxon>Gammaproteobacteria</taxon>
        <taxon>Lysobacterales</taxon>
        <taxon>Marinicellaceae</taxon>
        <taxon>Marinicella</taxon>
    </lineage>
</organism>
<evidence type="ECO:0000259" key="4">
    <source>
        <dbReference type="Pfam" id="PF09972"/>
    </source>
</evidence>
<feature type="transmembrane region" description="Helical" evidence="2">
    <location>
        <begin position="392"/>
        <end position="413"/>
    </location>
</feature>
<evidence type="ECO:0000313" key="7">
    <source>
        <dbReference type="Proteomes" id="UP000605253"/>
    </source>
</evidence>
<protein>
    <submittedName>
        <fullName evidence="6">Membrane protein</fullName>
    </submittedName>
</protein>
<comment type="caution">
    <text evidence="6">The sequence shown here is derived from an EMBL/GenBank/DDBJ whole genome shotgun (WGS) entry which is preliminary data.</text>
</comment>
<keyword evidence="7" id="KW-1185">Reference proteome</keyword>
<feature type="domain" description="Predicted membrane protein YciQ-like C-terminal" evidence="5">
    <location>
        <begin position="280"/>
        <end position="544"/>
    </location>
</feature>
<feature type="signal peptide" evidence="3">
    <location>
        <begin position="1"/>
        <end position="30"/>
    </location>
</feature>
<evidence type="ECO:0000256" key="3">
    <source>
        <dbReference type="SAM" id="SignalP"/>
    </source>
</evidence>
<sequence>MPKTLISPLTNMFYRLFFVVAILLSAAAPAAEKIVSFHSDITLHVDGKVEVVETIQVNVEHNKIRRGIFRDFPTIYKTAWLTKSTVGFEVKRVLRNGQPEPYHTDPLAGGMRVYIGDKNRLVPRGLQTYTIAYRTNRQMAFLDTHDRFAWNVTGNGWNFVIEQATAVIHLPDEVPTAAIMDQEAWTGFAGETGADYRTEIKPQTILITSTQALRPYQGLTVRIEFVKGFFVNTRSAFMDFLADNLFWLLMVITFFSLMVFYWMAWDRVGRDPEPGVIMPRFYPPNGMSPAAMRYVLDEKADGKSFTAAIINLAVKGYIKLAKKSSGYQITRLDSEPKEAASKGEQLVLQKLLRNQQSMVIDKKYNSKVKTAQAGLTAKIKQEYKEKCFKNNWVYAFIGMGISVLVMLAMLLHHNPGNRSAFGVMGQIVFFALVMFFIFKSKPLGWIPAIGVFIVMSNLNLSVELFVMLGFLIVVNGVFIYLLKAPTPFGRELMDKIEGFKLYLSTAEQNRLEIMHPPQMTPELFEKYLPFALALGVENQWSEQFADYLKQAALDPQEYQPTWYSGHRFDLTGSGSRSFGAISSGMASTLSAASTPPSSSSGGGGFSGGGGGGGGGGGW</sequence>
<name>A0A917CEZ2_9GAMM</name>
<keyword evidence="3" id="KW-0732">Signal</keyword>
<reference evidence="6" key="1">
    <citation type="journal article" date="2014" name="Int. J. Syst. Evol. Microbiol.">
        <title>Complete genome sequence of Corynebacterium casei LMG S-19264T (=DSM 44701T), isolated from a smear-ripened cheese.</title>
        <authorList>
            <consortium name="US DOE Joint Genome Institute (JGI-PGF)"/>
            <person name="Walter F."/>
            <person name="Albersmeier A."/>
            <person name="Kalinowski J."/>
            <person name="Ruckert C."/>
        </authorList>
    </citation>
    <scope>NUCLEOTIDE SEQUENCE</scope>
    <source>
        <strain evidence="6">CGMCC 1.12181</strain>
    </source>
</reference>
<feature type="compositionally biased region" description="Gly residues" evidence="1">
    <location>
        <begin position="600"/>
        <end position="618"/>
    </location>
</feature>
<keyword evidence="2" id="KW-0472">Membrane</keyword>
<dbReference type="AlphaFoldDB" id="A0A917CEZ2"/>
<reference evidence="6" key="2">
    <citation type="submission" date="2020-09" db="EMBL/GenBank/DDBJ databases">
        <authorList>
            <person name="Sun Q."/>
            <person name="Zhou Y."/>
        </authorList>
    </citation>
    <scope>NUCLEOTIDE SEQUENCE</scope>
    <source>
        <strain evidence="6">CGMCC 1.12181</strain>
    </source>
</reference>
<evidence type="ECO:0000259" key="5">
    <source>
        <dbReference type="Pfam" id="PF20990"/>
    </source>
</evidence>
<evidence type="ECO:0000313" key="6">
    <source>
        <dbReference type="EMBL" id="GGF83330.1"/>
    </source>
</evidence>
<dbReference type="RefSeq" id="WP_188363642.1">
    <property type="nucleotide sequence ID" value="NZ_BAABJF010000011.1"/>
</dbReference>
<keyword evidence="2" id="KW-0812">Transmembrane</keyword>